<dbReference type="PANTHER" id="PTHR23020">
    <property type="entry name" value="UNCHARACTERIZED NUCLEAR HORMONE RECEPTOR-RELATED"/>
    <property type="match status" value="1"/>
</dbReference>
<protein>
    <recommendedName>
        <fullName evidence="2">CHK kinase-like domain-containing protein</fullName>
    </recommendedName>
</protein>
<dbReference type="Pfam" id="PF02958">
    <property type="entry name" value="EcKL"/>
    <property type="match status" value="1"/>
</dbReference>
<evidence type="ECO:0000313" key="4">
    <source>
        <dbReference type="Proteomes" id="UP001140453"/>
    </source>
</evidence>
<comment type="caution">
    <text evidence="3">The sequence shown here is derived from an EMBL/GenBank/DDBJ whole genome shotgun (WGS) entry which is preliminary data.</text>
</comment>
<dbReference type="EMBL" id="JAPEVB010000003">
    <property type="protein sequence ID" value="KAJ4390628.1"/>
    <property type="molecule type" value="Genomic_DNA"/>
</dbReference>
<accession>A0A9W8YS02</accession>
<dbReference type="PANTHER" id="PTHR23020:SF41">
    <property type="entry name" value="AMINOGLYCOSIDE PHOSPHOTRANSFERASE DOMAIN-CONTAINING PROTEIN"/>
    <property type="match status" value="1"/>
</dbReference>
<evidence type="ECO:0000313" key="3">
    <source>
        <dbReference type="EMBL" id="KAJ4390628.1"/>
    </source>
</evidence>
<feature type="compositionally biased region" description="Polar residues" evidence="1">
    <location>
        <begin position="1"/>
        <end position="10"/>
    </location>
</feature>
<dbReference type="AlphaFoldDB" id="A0A9W8YS02"/>
<dbReference type="SUPFAM" id="SSF56112">
    <property type="entry name" value="Protein kinase-like (PK-like)"/>
    <property type="match status" value="1"/>
</dbReference>
<keyword evidence="4" id="KW-1185">Reference proteome</keyword>
<dbReference type="InterPro" id="IPR004119">
    <property type="entry name" value="EcKL"/>
</dbReference>
<reference evidence="3" key="1">
    <citation type="submission" date="2022-10" db="EMBL/GenBank/DDBJ databases">
        <title>Tapping the CABI collections for fungal endophytes: first genome assemblies for Collariella, Neodidymelliopsis, Ascochyta clinopodiicola, Didymella pomorum, Didymosphaeria variabile, Neocosmospora piperis and Neocucurbitaria cava.</title>
        <authorList>
            <person name="Hill R."/>
        </authorList>
    </citation>
    <scope>NUCLEOTIDE SEQUENCE</scope>
    <source>
        <strain evidence="3">IMI 355082</strain>
    </source>
</reference>
<evidence type="ECO:0000256" key="1">
    <source>
        <dbReference type="SAM" id="MobiDB-lite"/>
    </source>
</evidence>
<evidence type="ECO:0000259" key="2">
    <source>
        <dbReference type="SMART" id="SM00587"/>
    </source>
</evidence>
<name>A0A9W8YS02_9PEZI</name>
<feature type="domain" description="CHK kinase-like" evidence="2">
    <location>
        <begin position="132"/>
        <end position="311"/>
    </location>
</feature>
<dbReference type="SMART" id="SM00587">
    <property type="entry name" value="CHK"/>
    <property type="match status" value="1"/>
</dbReference>
<organism evidence="3 4">
    <name type="scientific">Gnomoniopsis smithogilvyi</name>
    <dbReference type="NCBI Taxonomy" id="1191159"/>
    <lineage>
        <taxon>Eukaryota</taxon>
        <taxon>Fungi</taxon>
        <taxon>Dikarya</taxon>
        <taxon>Ascomycota</taxon>
        <taxon>Pezizomycotina</taxon>
        <taxon>Sordariomycetes</taxon>
        <taxon>Sordariomycetidae</taxon>
        <taxon>Diaporthales</taxon>
        <taxon>Gnomoniaceae</taxon>
        <taxon>Gnomoniopsis</taxon>
    </lineage>
</organism>
<dbReference type="Gene3D" id="3.90.1200.10">
    <property type="match status" value="1"/>
</dbReference>
<feature type="region of interest" description="Disordered" evidence="1">
    <location>
        <begin position="1"/>
        <end position="20"/>
    </location>
</feature>
<sequence>MAEATATPTASGPKGALGLSRPLPWTPEELTAEWFSSIMEKNIVIATKIMDAIHSTSSKILIELTYAEDQDAGPTKICVKGGFNKAITEQFPELIGAYQVECGFFYHLAPRLSMRIPQSYWSTTDTAGQGLVVMEDLRATGLTFGDILQPWTPHQVKRGLEQLADLHAKTWGAKQEGYPWVHDASGIRPLLLNMFSPDAWKRQFEGPPQTRPPVPERIANRKLIESRFKALWNATDDRFQCIVHGDPHIGNTFITTDGEPGFLDWQGLHIGSAFHDVAFFIVGTLTIKDRRENERNLVSQYLEALHEEGGPRFSVDEVWEEYRMQNFHEIAWALAPSTMQPAENVSAMTLRHCAAIEDHETIDLLQSTPQWQKEWPHL</sequence>
<dbReference type="InterPro" id="IPR015897">
    <property type="entry name" value="CHK_kinase-like"/>
</dbReference>
<dbReference type="InterPro" id="IPR052961">
    <property type="entry name" value="Oxido-Kinase-like_Enzymes"/>
</dbReference>
<dbReference type="InterPro" id="IPR011009">
    <property type="entry name" value="Kinase-like_dom_sf"/>
</dbReference>
<dbReference type="Proteomes" id="UP001140453">
    <property type="component" value="Unassembled WGS sequence"/>
</dbReference>
<dbReference type="OrthoDB" id="191037at2759"/>
<proteinExistence type="predicted"/>
<gene>
    <name evidence="3" type="ORF">N0V93_004225</name>
</gene>